<feature type="transmembrane region" description="Helical" evidence="7">
    <location>
        <begin position="330"/>
        <end position="351"/>
    </location>
</feature>
<evidence type="ECO:0000313" key="10">
    <source>
        <dbReference type="Proteomes" id="UP000187735"/>
    </source>
</evidence>
<evidence type="ECO:0000259" key="8">
    <source>
        <dbReference type="PROSITE" id="PS50109"/>
    </source>
</evidence>
<dbReference type="PROSITE" id="PS50109">
    <property type="entry name" value="HIS_KIN"/>
    <property type="match status" value="1"/>
</dbReference>
<dbReference type="InterPro" id="IPR003594">
    <property type="entry name" value="HATPase_dom"/>
</dbReference>
<dbReference type="InterPro" id="IPR003661">
    <property type="entry name" value="HisK_dim/P_dom"/>
</dbReference>
<keyword evidence="6" id="KW-0902">Two-component regulatory system</keyword>
<evidence type="ECO:0000256" key="2">
    <source>
        <dbReference type="ARBA" id="ARBA00012438"/>
    </source>
</evidence>
<dbReference type="InterPro" id="IPR036890">
    <property type="entry name" value="HATPase_C_sf"/>
</dbReference>
<dbReference type="SMART" id="SM00388">
    <property type="entry name" value="HisKA"/>
    <property type="match status" value="1"/>
</dbReference>
<evidence type="ECO:0000256" key="5">
    <source>
        <dbReference type="ARBA" id="ARBA00022777"/>
    </source>
</evidence>
<sequence length="590" mass="65521">MKLRPVILITLIIVLPLAALTWAILRIAENEQVVVQQRFRELMEDRLQDVNVNVVAFVEDLERSLSRITAIDDFELESLRQTNRSEPRLLQLFVLNPEGQLSYPDPAGDLNTNERQFLVQAAKMFTGKDLKETVIRSEQEAVDQLGNAVSSVAPTMQSKADSEPLGRSQAALQYRSSPGLDQQSQAPVQKQLVEEAYRAAPVQNLEAFEESSGWFVWYWDRGLNLIYWQRRPSGHIVGCALERARWMADLVAQLPETVASDPGSERSIETRVRLVNSAAAPVYQWGNFEPPDDAKPLCEVPLAVPLASWRLQCFVPVAQLTAGTGRSVHLSLFASLAAVAAALGVISFFFVREYARDMKEASQQVSFVNQVSHELKTPLTNIRMYAELLERDLDGVSSAEAEKPKQRLEIILSEGQRLTRLIGNVLTFARQQRKTLQLQPREVRPDQLIERIMDRFRPAFVDQQIETTFDGNADSAMQIDPDFLEQILGNLISNVEKYAASGGSLNVRSSVESGVLTLDICDAGPGIPPAKRGAVFEPFARVTNDVSYAAGTGIGLSIARELARLHGGDVLLMDSDSGCWFRATIKACSI</sequence>
<dbReference type="InterPro" id="IPR050736">
    <property type="entry name" value="Sensor_HK_Regulatory"/>
</dbReference>
<dbReference type="STRING" id="1891926.Fuma_04684"/>
<dbReference type="CDD" id="cd00082">
    <property type="entry name" value="HisKA"/>
    <property type="match status" value="1"/>
</dbReference>
<comment type="catalytic activity">
    <reaction evidence="1">
        <text>ATP + protein L-histidine = ADP + protein N-phospho-L-histidine.</text>
        <dbReference type="EC" id="2.7.13.3"/>
    </reaction>
</comment>
<dbReference type="InterPro" id="IPR036097">
    <property type="entry name" value="HisK_dim/P_sf"/>
</dbReference>
<dbReference type="Gene3D" id="1.10.287.130">
    <property type="match status" value="1"/>
</dbReference>
<dbReference type="CDD" id="cd00075">
    <property type="entry name" value="HATPase"/>
    <property type="match status" value="1"/>
</dbReference>
<dbReference type="PANTHER" id="PTHR43711:SF31">
    <property type="entry name" value="HISTIDINE KINASE"/>
    <property type="match status" value="1"/>
</dbReference>
<name>A0A1P8WLU1_9PLAN</name>
<keyword evidence="10" id="KW-1185">Reference proteome</keyword>
<keyword evidence="4 9" id="KW-0808">Transferase</keyword>
<dbReference type="RefSeq" id="WP_077026251.1">
    <property type="nucleotide sequence ID" value="NZ_CP017641.1"/>
</dbReference>
<gene>
    <name evidence="9" type="primary">kdpD</name>
    <name evidence="9" type="ORF">Fuma_04684</name>
</gene>
<accession>A0A1P8WLU1</accession>
<dbReference type="EC" id="2.7.13.3" evidence="2"/>
<dbReference type="InterPro" id="IPR005467">
    <property type="entry name" value="His_kinase_dom"/>
</dbReference>
<dbReference type="EMBL" id="CP017641">
    <property type="protein sequence ID" value="APZ95032.1"/>
    <property type="molecule type" value="Genomic_DNA"/>
</dbReference>
<dbReference type="Pfam" id="PF00512">
    <property type="entry name" value="HisKA"/>
    <property type="match status" value="1"/>
</dbReference>
<keyword evidence="5" id="KW-0418">Kinase</keyword>
<dbReference type="PANTHER" id="PTHR43711">
    <property type="entry name" value="TWO-COMPONENT HISTIDINE KINASE"/>
    <property type="match status" value="1"/>
</dbReference>
<dbReference type="SUPFAM" id="SSF47384">
    <property type="entry name" value="Homodimeric domain of signal transducing histidine kinase"/>
    <property type="match status" value="1"/>
</dbReference>
<dbReference type="InterPro" id="IPR004358">
    <property type="entry name" value="Sig_transdc_His_kin-like_C"/>
</dbReference>
<dbReference type="KEGG" id="fmr:Fuma_04684"/>
<evidence type="ECO:0000256" key="1">
    <source>
        <dbReference type="ARBA" id="ARBA00000085"/>
    </source>
</evidence>
<proteinExistence type="predicted"/>
<dbReference type="GO" id="GO:0000155">
    <property type="term" value="F:phosphorelay sensor kinase activity"/>
    <property type="evidence" value="ECO:0007669"/>
    <property type="project" value="InterPro"/>
</dbReference>
<evidence type="ECO:0000256" key="3">
    <source>
        <dbReference type="ARBA" id="ARBA00022553"/>
    </source>
</evidence>
<dbReference type="SUPFAM" id="SSF55874">
    <property type="entry name" value="ATPase domain of HSP90 chaperone/DNA topoisomerase II/histidine kinase"/>
    <property type="match status" value="1"/>
</dbReference>
<evidence type="ECO:0000313" key="9">
    <source>
        <dbReference type="EMBL" id="APZ95032.1"/>
    </source>
</evidence>
<evidence type="ECO:0000256" key="7">
    <source>
        <dbReference type="SAM" id="Phobius"/>
    </source>
</evidence>
<dbReference type="OrthoDB" id="290376at2"/>
<dbReference type="Proteomes" id="UP000187735">
    <property type="component" value="Chromosome"/>
</dbReference>
<feature type="domain" description="Histidine kinase" evidence="8">
    <location>
        <begin position="370"/>
        <end position="589"/>
    </location>
</feature>
<dbReference type="Gene3D" id="3.30.565.10">
    <property type="entry name" value="Histidine kinase-like ATPase, C-terminal domain"/>
    <property type="match status" value="1"/>
</dbReference>
<keyword evidence="7" id="KW-0812">Transmembrane</keyword>
<organism evidence="9 10">
    <name type="scientific">Fuerstiella marisgermanici</name>
    <dbReference type="NCBI Taxonomy" id="1891926"/>
    <lineage>
        <taxon>Bacteria</taxon>
        <taxon>Pseudomonadati</taxon>
        <taxon>Planctomycetota</taxon>
        <taxon>Planctomycetia</taxon>
        <taxon>Planctomycetales</taxon>
        <taxon>Planctomycetaceae</taxon>
        <taxon>Fuerstiella</taxon>
    </lineage>
</organism>
<protein>
    <recommendedName>
        <fullName evidence="2">histidine kinase</fullName>
        <ecNumber evidence="2">2.7.13.3</ecNumber>
    </recommendedName>
</protein>
<dbReference type="SMART" id="SM00387">
    <property type="entry name" value="HATPase_c"/>
    <property type="match status" value="1"/>
</dbReference>
<keyword evidence="7" id="KW-0472">Membrane</keyword>
<keyword evidence="3" id="KW-0597">Phosphoprotein</keyword>
<dbReference type="PRINTS" id="PR00344">
    <property type="entry name" value="BCTRLSENSOR"/>
</dbReference>
<reference evidence="9 10" key="1">
    <citation type="journal article" date="2016" name="Front. Microbiol.">
        <title>Fuerstia marisgermanicae gen. nov., sp. nov., an Unusual Member of the Phylum Planctomycetes from the German Wadden Sea.</title>
        <authorList>
            <person name="Kohn T."/>
            <person name="Heuer A."/>
            <person name="Jogler M."/>
            <person name="Vollmers J."/>
            <person name="Boedeker C."/>
            <person name="Bunk B."/>
            <person name="Rast P."/>
            <person name="Borchert D."/>
            <person name="Glockner I."/>
            <person name="Freese H.M."/>
            <person name="Klenk H.P."/>
            <person name="Overmann J."/>
            <person name="Kaster A.K."/>
            <person name="Rohde M."/>
            <person name="Wiegand S."/>
            <person name="Jogler C."/>
        </authorList>
    </citation>
    <scope>NUCLEOTIDE SEQUENCE [LARGE SCALE GENOMIC DNA]</scope>
    <source>
        <strain evidence="9 10">NH11</strain>
    </source>
</reference>
<evidence type="ECO:0000256" key="6">
    <source>
        <dbReference type="ARBA" id="ARBA00023012"/>
    </source>
</evidence>
<keyword evidence="7" id="KW-1133">Transmembrane helix</keyword>
<dbReference type="Pfam" id="PF02518">
    <property type="entry name" value="HATPase_c"/>
    <property type="match status" value="1"/>
</dbReference>
<evidence type="ECO:0000256" key="4">
    <source>
        <dbReference type="ARBA" id="ARBA00022679"/>
    </source>
</evidence>
<dbReference type="AlphaFoldDB" id="A0A1P8WLU1"/>